<evidence type="ECO:0000256" key="5">
    <source>
        <dbReference type="ARBA" id="ARBA00023136"/>
    </source>
</evidence>
<dbReference type="GO" id="GO:0016020">
    <property type="term" value="C:membrane"/>
    <property type="evidence" value="ECO:0007669"/>
    <property type="project" value="UniProtKB-SubCell"/>
</dbReference>
<dbReference type="AlphaFoldDB" id="A0ABD0J7P1"/>
<dbReference type="InterPro" id="IPR051423">
    <property type="entry name" value="CD225/Dispanin"/>
</dbReference>
<protein>
    <recommendedName>
        <fullName evidence="9">Interferon-induced transmembrane protein</fullName>
    </recommendedName>
</protein>
<evidence type="ECO:0000256" key="6">
    <source>
        <dbReference type="SAM" id="Phobius"/>
    </source>
</evidence>
<keyword evidence="5 6" id="KW-0472">Membrane</keyword>
<dbReference type="InterPro" id="IPR007593">
    <property type="entry name" value="CD225/Dispanin_fam"/>
</dbReference>
<evidence type="ECO:0008006" key="9">
    <source>
        <dbReference type="Google" id="ProtNLM"/>
    </source>
</evidence>
<evidence type="ECO:0000313" key="8">
    <source>
        <dbReference type="Proteomes" id="UP001519460"/>
    </source>
</evidence>
<evidence type="ECO:0000256" key="3">
    <source>
        <dbReference type="ARBA" id="ARBA00022692"/>
    </source>
</evidence>
<evidence type="ECO:0000256" key="1">
    <source>
        <dbReference type="ARBA" id="ARBA00004370"/>
    </source>
</evidence>
<comment type="similarity">
    <text evidence="2">Belongs to the CD225/Dispanin family.</text>
</comment>
<gene>
    <name evidence="7" type="ORF">BaRGS_00037815</name>
</gene>
<keyword evidence="8" id="KW-1185">Reference proteome</keyword>
<evidence type="ECO:0000256" key="2">
    <source>
        <dbReference type="ARBA" id="ARBA00006843"/>
    </source>
</evidence>
<accession>A0ABD0J7P1</accession>
<dbReference type="EMBL" id="JACVVK020000581">
    <property type="protein sequence ID" value="KAK7465030.1"/>
    <property type="molecule type" value="Genomic_DNA"/>
</dbReference>
<comment type="caution">
    <text evidence="7">The sequence shown here is derived from an EMBL/GenBank/DDBJ whole genome shotgun (WGS) entry which is preliminary data.</text>
</comment>
<name>A0ABD0J7P1_9CAEN</name>
<feature type="transmembrane region" description="Helical" evidence="6">
    <location>
        <begin position="115"/>
        <end position="140"/>
    </location>
</feature>
<dbReference type="Pfam" id="PF04505">
    <property type="entry name" value="CD225"/>
    <property type="match status" value="1"/>
</dbReference>
<dbReference type="PANTHER" id="PTHR14948">
    <property type="entry name" value="NG5"/>
    <property type="match status" value="1"/>
</dbReference>
<reference evidence="7 8" key="1">
    <citation type="journal article" date="2023" name="Sci. Data">
        <title>Genome assembly of the Korean intertidal mud-creeper Batillaria attramentaria.</title>
        <authorList>
            <person name="Patra A.K."/>
            <person name="Ho P.T."/>
            <person name="Jun S."/>
            <person name="Lee S.J."/>
            <person name="Kim Y."/>
            <person name="Won Y.J."/>
        </authorList>
    </citation>
    <scope>NUCLEOTIDE SEQUENCE [LARGE SCALE GENOMIC DNA]</scope>
    <source>
        <strain evidence="7">Wonlab-2016</strain>
    </source>
</reference>
<organism evidence="7 8">
    <name type="scientific">Batillaria attramentaria</name>
    <dbReference type="NCBI Taxonomy" id="370345"/>
    <lineage>
        <taxon>Eukaryota</taxon>
        <taxon>Metazoa</taxon>
        <taxon>Spiralia</taxon>
        <taxon>Lophotrochozoa</taxon>
        <taxon>Mollusca</taxon>
        <taxon>Gastropoda</taxon>
        <taxon>Caenogastropoda</taxon>
        <taxon>Sorbeoconcha</taxon>
        <taxon>Cerithioidea</taxon>
        <taxon>Batillariidae</taxon>
        <taxon>Batillaria</taxon>
    </lineage>
</organism>
<keyword evidence="3 6" id="KW-0812">Transmembrane</keyword>
<dbReference type="Proteomes" id="UP001519460">
    <property type="component" value="Unassembled WGS sequence"/>
</dbReference>
<sequence>MSEAATIDHTAVYVDVNSRHQDGVVTSQPGQGQKKGDAQYDAETAKVIFTQSGPPIVAQRPDPKDKPKDFVNTSCAVIFLCNFIFGILGWHFGAKSNNAWQVGDIDEARRQAKKALIFVIIGVVVGLLTYALAFGLYFGVYVPNNR</sequence>
<feature type="transmembrane region" description="Helical" evidence="6">
    <location>
        <begin position="70"/>
        <end position="94"/>
    </location>
</feature>
<keyword evidence="4 6" id="KW-1133">Transmembrane helix</keyword>
<proteinExistence type="inferred from homology"/>
<evidence type="ECO:0000256" key="4">
    <source>
        <dbReference type="ARBA" id="ARBA00022989"/>
    </source>
</evidence>
<dbReference type="PANTHER" id="PTHR14948:SF25">
    <property type="entry name" value="DUF4190 DOMAIN-CONTAINING PROTEIN"/>
    <property type="match status" value="1"/>
</dbReference>
<comment type="subcellular location">
    <subcellularLocation>
        <location evidence="1">Membrane</location>
    </subcellularLocation>
</comment>
<evidence type="ECO:0000313" key="7">
    <source>
        <dbReference type="EMBL" id="KAK7465030.1"/>
    </source>
</evidence>